<protein>
    <submittedName>
        <fullName evidence="4">Putative frv operon regulatory protein</fullName>
    </submittedName>
</protein>
<dbReference type="PANTHER" id="PTHR30185:SF18">
    <property type="entry name" value="TRANSCRIPTIONAL REGULATOR MTLR"/>
    <property type="match status" value="1"/>
</dbReference>
<feature type="domain" description="PTS EIIA type-2" evidence="3">
    <location>
        <begin position="405"/>
        <end position="542"/>
    </location>
</feature>
<keyword evidence="1" id="KW-0805">Transcription regulation</keyword>
<accession>A0A210PA70</accession>
<dbReference type="Gene3D" id="1.10.10.10">
    <property type="entry name" value="Winged helix-like DNA-binding domain superfamily/Winged helix DNA-binding domain"/>
    <property type="match status" value="1"/>
</dbReference>
<keyword evidence="2" id="KW-0804">Transcription</keyword>
<dbReference type="InterPro" id="IPR050661">
    <property type="entry name" value="BglG_antiterminators"/>
</dbReference>
<dbReference type="SUPFAM" id="SSF55804">
    <property type="entry name" value="Phoshotransferase/anion transport protein"/>
    <property type="match status" value="1"/>
</dbReference>
<evidence type="ECO:0000256" key="1">
    <source>
        <dbReference type="ARBA" id="ARBA00023015"/>
    </source>
</evidence>
<sequence length="542" mass="63453">MLNARQVQILLLLWNQDHSGEYLSKEVNSSRRTIIRDINTLNQELSVKDTAVINSEGKYSLKIHNYSQFQELITQFENQDRNILYYLLINDYLSIDELIDKSLLSKTDIMNSIDRINQRNKNILEIKSKVGLGYFIDLHFATKVDLLSYLIAVIPKEVNLNVLKNDFPNDLKEYLTDNQSIAQLQAISLIQSANIKSFYDHKRNLLKNIKESNIENQIELVSKNFSIKLSKKRLAQNISTHLKRYNLFPTFISNLLLKQMSDLKQKEPFAFEMAQNLQNEIEKNNPSILINSDFLALYIINCMEIKTSIKPVKILMYTAQRSIAYINESLIADAVNNISLTSVFNTEEFNKQILNESYDILVTNGFNDGLKHTPDIVINGLIDDATISRLKKLVSDNYFHNNLNQMFPRKNYLYYENRSNNYFKVLKNVLKYFIDEEQLDQKMSVKLLNREEEGNQLMINHVALPHAVNETNFSRIFAVDLKTPLKLNKTDIYLILIVIVNDKNDDYKQLFNYLYKILNKKRVTQVNVDKNYENILRYFRTE</sequence>
<evidence type="ECO:0000313" key="5">
    <source>
        <dbReference type="Proteomes" id="UP000196649"/>
    </source>
</evidence>
<dbReference type="EMBL" id="MXAL01000004">
    <property type="protein sequence ID" value="OWF33376.1"/>
    <property type="molecule type" value="Genomic_DNA"/>
</dbReference>
<organism evidence="4 5">
    <name type="scientific">Companilactobacillus kimchii</name>
    <dbReference type="NCBI Taxonomy" id="2801452"/>
    <lineage>
        <taxon>Bacteria</taxon>
        <taxon>Bacillati</taxon>
        <taxon>Bacillota</taxon>
        <taxon>Bacilli</taxon>
        <taxon>Lactobacillales</taxon>
        <taxon>Lactobacillaceae</taxon>
        <taxon>Companilactobacillus</taxon>
    </lineage>
</organism>
<dbReference type="InterPro" id="IPR016152">
    <property type="entry name" value="PTrfase/Anion_transptr"/>
</dbReference>
<dbReference type="Pfam" id="PF08279">
    <property type="entry name" value="HTH_11"/>
    <property type="match status" value="1"/>
</dbReference>
<evidence type="ECO:0000313" key="4">
    <source>
        <dbReference type="EMBL" id="OWF33376.1"/>
    </source>
</evidence>
<dbReference type="InterPro" id="IPR013196">
    <property type="entry name" value="HTH_11"/>
</dbReference>
<reference evidence="4 5" key="1">
    <citation type="submission" date="2017-03" db="EMBL/GenBank/DDBJ databases">
        <title>Genome sequence of Lactobacillus kimchii KACC 12383.</title>
        <authorList>
            <person name="Chun J."/>
        </authorList>
    </citation>
    <scope>NUCLEOTIDE SEQUENCE [LARGE SCALE GENOMIC DNA]</scope>
    <source>
        <strain evidence="4 5">KACC 12383</strain>
    </source>
</reference>
<dbReference type="Gene3D" id="3.40.930.10">
    <property type="entry name" value="Mannitol-specific EII, Chain A"/>
    <property type="match status" value="1"/>
</dbReference>
<evidence type="ECO:0000256" key="2">
    <source>
        <dbReference type="ARBA" id="ARBA00023163"/>
    </source>
</evidence>
<dbReference type="RefSeq" id="WP_054642637.1">
    <property type="nucleotide sequence ID" value="NZ_LNUB01000011.1"/>
</dbReference>
<evidence type="ECO:0000259" key="3">
    <source>
        <dbReference type="PROSITE" id="PS51094"/>
    </source>
</evidence>
<gene>
    <name evidence="4" type="ORF">LKACC12383_00982</name>
</gene>
<dbReference type="PANTHER" id="PTHR30185">
    <property type="entry name" value="CRYPTIC BETA-GLUCOSIDE BGL OPERON ANTITERMINATOR"/>
    <property type="match status" value="1"/>
</dbReference>
<comment type="caution">
    <text evidence="4">The sequence shown here is derived from an EMBL/GenBank/DDBJ whole genome shotgun (WGS) entry which is preliminary data.</text>
</comment>
<dbReference type="Pfam" id="PF00359">
    <property type="entry name" value="PTS_EIIA_2"/>
    <property type="match status" value="1"/>
</dbReference>
<dbReference type="PROSITE" id="PS51094">
    <property type="entry name" value="PTS_EIIA_TYPE_2"/>
    <property type="match status" value="1"/>
</dbReference>
<proteinExistence type="predicted"/>
<dbReference type="InterPro" id="IPR002178">
    <property type="entry name" value="PTS_EIIA_type-2_dom"/>
</dbReference>
<dbReference type="InterPro" id="IPR036388">
    <property type="entry name" value="WH-like_DNA-bd_sf"/>
</dbReference>
<dbReference type="AlphaFoldDB" id="A0A210PA70"/>
<name>A0A210PA70_9LACO</name>
<dbReference type="Proteomes" id="UP000196649">
    <property type="component" value="Unassembled WGS sequence"/>
</dbReference>